<dbReference type="InParanoid" id="A9SQM8"/>
<dbReference type="InterPro" id="IPR006086">
    <property type="entry name" value="XPG-I_dom"/>
</dbReference>
<evidence type="ECO:0000313" key="4">
    <source>
        <dbReference type="Proteomes" id="UP000006727"/>
    </source>
</evidence>
<evidence type="ECO:0000259" key="1">
    <source>
        <dbReference type="Pfam" id="PF00867"/>
    </source>
</evidence>
<reference evidence="2 4" key="1">
    <citation type="journal article" date="2008" name="Science">
        <title>The Physcomitrella genome reveals evolutionary insights into the conquest of land by plants.</title>
        <authorList>
            <person name="Rensing S."/>
            <person name="Lang D."/>
            <person name="Zimmer A."/>
            <person name="Terry A."/>
            <person name="Salamov A."/>
            <person name="Shapiro H."/>
            <person name="Nishiyama T."/>
            <person name="Perroud P.-F."/>
            <person name="Lindquist E."/>
            <person name="Kamisugi Y."/>
            <person name="Tanahashi T."/>
            <person name="Sakakibara K."/>
            <person name="Fujita T."/>
            <person name="Oishi K."/>
            <person name="Shin-I T."/>
            <person name="Kuroki Y."/>
            <person name="Toyoda A."/>
            <person name="Suzuki Y."/>
            <person name="Hashimoto A."/>
            <person name="Yamaguchi K."/>
            <person name="Sugano A."/>
            <person name="Kohara Y."/>
            <person name="Fujiyama A."/>
            <person name="Anterola A."/>
            <person name="Aoki S."/>
            <person name="Ashton N."/>
            <person name="Barbazuk W.B."/>
            <person name="Barker E."/>
            <person name="Bennetzen J."/>
            <person name="Bezanilla M."/>
            <person name="Blankenship R."/>
            <person name="Cho S.H."/>
            <person name="Dutcher S."/>
            <person name="Estelle M."/>
            <person name="Fawcett J.A."/>
            <person name="Gundlach H."/>
            <person name="Hanada K."/>
            <person name="Heyl A."/>
            <person name="Hicks K.A."/>
            <person name="Hugh J."/>
            <person name="Lohr M."/>
            <person name="Mayer K."/>
            <person name="Melkozernov A."/>
            <person name="Murata T."/>
            <person name="Nelson D."/>
            <person name="Pils B."/>
            <person name="Prigge M."/>
            <person name="Reiss B."/>
            <person name="Renner T."/>
            <person name="Rombauts S."/>
            <person name="Rushton P."/>
            <person name="Sanderfoot A."/>
            <person name="Schween G."/>
            <person name="Shiu S.-H."/>
            <person name="Stueber K."/>
            <person name="Theodoulou F.L."/>
            <person name="Tu H."/>
            <person name="Van de Peer Y."/>
            <person name="Verrier P.J."/>
            <person name="Waters E."/>
            <person name="Wood A."/>
            <person name="Yang L."/>
            <person name="Cove D."/>
            <person name="Cuming A."/>
            <person name="Hasebe M."/>
            <person name="Lucas S."/>
            <person name="Mishler D.B."/>
            <person name="Reski R."/>
            <person name="Grigoriev I."/>
            <person name="Quatrano R.S."/>
            <person name="Boore J.L."/>
        </authorList>
    </citation>
    <scope>NUCLEOTIDE SEQUENCE [LARGE SCALE GENOMIC DNA]</scope>
    <source>
        <strain evidence="3 4">cv. Gransden 2004</strain>
    </source>
</reference>
<reference evidence="2 4" key="2">
    <citation type="journal article" date="2018" name="Plant J.">
        <title>The Physcomitrella patens chromosome-scale assembly reveals moss genome structure and evolution.</title>
        <authorList>
            <person name="Lang D."/>
            <person name="Ullrich K.K."/>
            <person name="Murat F."/>
            <person name="Fuchs J."/>
            <person name="Jenkins J."/>
            <person name="Haas F.B."/>
            <person name="Piednoel M."/>
            <person name="Gundlach H."/>
            <person name="Van Bel M."/>
            <person name="Meyberg R."/>
            <person name="Vives C."/>
            <person name="Morata J."/>
            <person name="Symeonidi A."/>
            <person name="Hiss M."/>
            <person name="Muchero W."/>
            <person name="Kamisugi Y."/>
            <person name="Saleh O."/>
            <person name="Blanc G."/>
            <person name="Decker E.L."/>
            <person name="van Gessel N."/>
            <person name="Grimwood J."/>
            <person name="Hayes R.D."/>
            <person name="Graham S.W."/>
            <person name="Gunter L.E."/>
            <person name="McDaniel S.F."/>
            <person name="Hoernstein S.N.W."/>
            <person name="Larsson A."/>
            <person name="Li F.W."/>
            <person name="Perroud P.F."/>
            <person name="Phillips J."/>
            <person name="Ranjan P."/>
            <person name="Rokshar D.S."/>
            <person name="Rothfels C.J."/>
            <person name="Schneider L."/>
            <person name="Shu S."/>
            <person name="Stevenson D.W."/>
            <person name="Thummler F."/>
            <person name="Tillich M."/>
            <person name="Villarreal Aguilar J.C."/>
            <person name="Widiez T."/>
            <person name="Wong G.K."/>
            <person name="Wymore A."/>
            <person name="Zhang Y."/>
            <person name="Zimmer A.D."/>
            <person name="Quatrano R.S."/>
            <person name="Mayer K.F.X."/>
            <person name="Goodstein D."/>
            <person name="Casacuberta J.M."/>
            <person name="Vandepoele K."/>
            <person name="Reski R."/>
            <person name="Cuming A.C."/>
            <person name="Tuskan G.A."/>
            <person name="Maumus F."/>
            <person name="Salse J."/>
            <person name="Schmutz J."/>
            <person name="Rensing S.A."/>
        </authorList>
    </citation>
    <scope>NUCLEOTIDE SEQUENCE [LARGE SCALE GENOMIC DNA]</scope>
    <source>
        <strain evidence="3 4">cv. Gransden 2004</strain>
    </source>
</reference>
<dbReference type="AlphaFoldDB" id="A9SQM8"/>
<keyword evidence="4" id="KW-1185">Reference proteome</keyword>
<organism evidence="2">
    <name type="scientific">Physcomitrium patens</name>
    <name type="common">Spreading-leaved earth moss</name>
    <name type="synonym">Physcomitrella patens</name>
    <dbReference type="NCBI Taxonomy" id="3218"/>
    <lineage>
        <taxon>Eukaryota</taxon>
        <taxon>Viridiplantae</taxon>
        <taxon>Streptophyta</taxon>
        <taxon>Embryophyta</taxon>
        <taxon>Bryophyta</taxon>
        <taxon>Bryophytina</taxon>
        <taxon>Bryopsida</taxon>
        <taxon>Funariidae</taxon>
        <taxon>Funariales</taxon>
        <taxon>Funariaceae</taxon>
        <taxon>Physcomitrium</taxon>
    </lineage>
</organism>
<evidence type="ECO:0000313" key="3">
    <source>
        <dbReference type="EnsemblPlants" id="PAC:32927710.CDS.1"/>
    </source>
</evidence>
<reference evidence="3" key="3">
    <citation type="submission" date="2020-12" db="UniProtKB">
        <authorList>
            <consortium name="EnsemblPlants"/>
        </authorList>
    </citation>
    <scope>IDENTIFICATION</scope>
</reference>
<accession>A9SQM8</accession>
<dbReference type="HOGENOM" id="CLU_2162673_0_0_1"/>
<dbReference type="Gene3D" id="3.40.50.1010">
    <property type="entry name" value="5'-nuclease"/>
    <property type="match status" value="1"/>
</dbReference>
<dbReference type="EMBL" id="ABEU02000015">
    <property type="protein sequence ID" value="PNR39441.1"/>
    <property type="molecule type" value="Genomic_DNA"/>
</dbReference>
<dbReference type="Gramene" id="Pp3c15_13740V3.1">
    <property type="protein sequence ID" value="PAC:32927710.CDS.1"/>
    <property type="gene ID" value="Pp3c15_13740"/>
</dbReference>
<dbReference type="SUPFAM" id="SSF88723">
    <property type="entry name" value="PIN domain-like"/>
    <property type="match status" value="1"/>
</dbReference>
<feature type="domain" description="XPG-I" evidence="1">
    <location>
        <begin position="57"/>
        <end position="100"/>
    </location>
</feature>
<dbReference type="FunFam" id="3.40.50.1010:FF:000124">
    <property type="entry name" value="Predicted protein"/>
    <property type="match status" value="1"/>
</dbReference>
<dbReference type="EnsemblPlants" id="Pp3c15_13740V3.1">
    <property type="protein sequence ID" value="PAC:32927710.CDS.1"/>
    <property type="gene ID" value="Pp3c15_13740"/>
</dbReference>
<name>A9SQM8_PHYPA</name>
<sequence length="111" mass="12677">MERRSKKLMGAKETLATMRRLFQHDTSNKRNTKQYYDAIFECIELSISEAPTSLDVCVVGEYEADVTCAHMYQSGEVDAVLSSDYDSLLFGCPYQIKDIDMIERYADVVTL</sequence>
<gene>
    <name evidence="2" type="ORF">PHYPA_019719</name>
</gene>
<proteinExistence type="predicted"/>
<dbReference type="Pfam" id="PF00867">
    <property type="entry name" value="XPG_I"/>
    <property type="match status" value="1"/>
</dbReference>
<dbReference type="PaxDb" id="3218-PP1S104_186V6.1"/>
<dbReference type="Proteomes" id="UP000006727">
    <property type="component" value="Chromosome 15"/>
</dbReference>
<dbReference type="GO" id="GO:0004518">
    <property type="term" value="F:nuclease activity"/>
    <property type="evidence" value="ECO:0007669"/>
    <property type="project" value="InterPro"/>
</dbReference>
<evidence type="ECO:0000313" key="2">
    <source>
        <dbReference type="EMBL" id="PNR39441.1"/>
    </source>
</evidence>
<dbReference type="InterPro" id="IPR029060">
    <property type="entry name" value="PIN-like_dom_sf"/>
</dbReference>
<protein>
    <recommendedName>
        <fullName evidence="1">XPG-I domain-containing protein</fullName>
    </recommendedName>
</protein>